<dbReference type="RefSeq" id="WP_099861453.1">
    <property type="nucleotide sequence ID" value="NZ_PEOG01000021.1"/>
</dbReference>
<sequence length="199" mass="23418">MGRKSETRERKKVEAQARFEASKPGLLARVVKLDTPRLSQAPANDQSPRLAPQLARALPADRRPRSREDGSRFDMRMTWCTTRADLKDHWSWGEPRAWTEAEWSDTILPPMRDFAALTWGEIDRQSSGTGHKMHHAHEIGDLIEEAQDRWRHLELDQFDSVFRFRFGGQKRRAWGYIVQAHFHLVWWDRDHSLYPTEPH</sequence>
<reference evidence="2 3" key="1">
    <citation type="submission" date="2017-11" db="EMBL/GenBank/DDBJ databases">
        <title>Draft genome sequence of Mitsuaria sp. HWN-4.</title>
        <authorList>
            <person name="Gundlapally S.R."/>
        </authorList>
    </citation>
    <scope>NUCLEOTIDE SEQUENCE [LARGE SCALE GENOMIC DNA]</scope>
    <source>
        <strain evidence="2 3">HWN-4</strain>
    </source>
</reference>
<evidence type="ECO:0000313" key="2">
    <source>
        <dbReference type="EMBL" id="PIM53431.1"/>
    </source>
</evidence>
<feature type="compositionally biased region" description="Low complexity" evidence="1">
    <location>
        <begin position="48"/>
        <end position="58"/>
    </location>
</feature>
<dbReference type="EMBL" id="PEOG01000021">
    <property type="protein sequence ID" value="PIM53431.1"/>
    <property type="molecule type" value="Genomic_DNA"/>
</dbReference>
<evidence type="ECO:0000313" key="3">
    <source>
        <dbReference type="Proteomes" id="UP000231501"/>
    </source>
</evidence>
<comment type="caution">
    <text evidence="2">The sequence shown here is derived from an EMBL/GenBank/DDBJ whole genome shotgun (WGS) entry which is preliminary data.</text>
</comment>
<feature type="compositionally biased region" description="Basic and acidic residues" evidence="1">
    <location>
        <begin position="59"/>
        <end position="70"/>
    </location>
</feature>
<name>A0A2G9CAG8_9BURK</name>
<protein>
    <submittedName>
        <fullName evidence="2">Uncharacterized protein</fullName>
    </submittedName>
</protein>
<accession>A0A2G9CAG8</accession>
<proteinExistence type="predicted"/>
<dbReference type="Proteomes" id="UP000231501">
    <property type="component" value="Unassembled WGS sequence"/>
</dbReference>
<gene>
    <name evidence="2" type="ORF">CS062_09705</name>
</gene>
<evidence type="ECO:0000256" key="1">
    <source>
        <dbReference type="SAM" id="MobiDB-lite"/>
    </source>
</evidence>
<dbReference type="AlphaFoldDB" id="A0A2G9CAG8"/>
<feature type="region of interest" description="Disordered" evidence="1">
    <location>
        <begin position="37"/>
        <end position="70"/>
    </location>
</feature>
<dbReference type="OrthoDB" id="7066656at2"/>
<keyword evidence="3" id="KW-1185">Reference proteome</keyword>
<organism evidence="2 3">
    <name type="scientific">Roseateles chitinivorans</name>
    <dbReference type="NCBI Taxonomy" id="2917965"/>
    <lineage>
        <taxon>Bacteria</taxon>
        <taxon>Pseudomonadati</taxon>
        <taxon>Pseudomonadota</taxon>
        <taxon>Betaproteobacteria</taxon>
        <taxon>Burkholderiales</taxon>
        <taxon>Sphaerotilaceae</taxon>
        <taxon>Roseateles</taxon>
    </lineage>
</organism>
<feature type="compositionally biased region" description="Polar residues" evidence="1">
    <location>
        <begin position="37"/>
        <end position="47"/>
    </location>
</feature>